<gene>
    <name evidence="1" type="ORF">AVEN_225248_1</name>
</gene>
<proteinExistence type="predicted"/>
<accession>A0A4Y2ANH6</accession>
<keyword evidence="2" id="KW-1185">Reference proteome</keyword>
<comment type="caution">
    <text evidence="1">The sequence shown here is derived from an EMBL/GenBank/DDBJ whole genome shotgun (WGS) entry which is preliminary data.</text>
</comment>
<protein>
    <submittedName>
        <fullName evidence="1">Uncharacterized protein</fullName>
    </submittedName>
</protein>
<evidence type="ECO:0000313" key="1">
    <source>
        <dbReference type="EMBL" id="GBL80554.1"/>
    </source>
</evidence>
<evidence type="ECO:0000313" key="2">
    <source>
        <dbReference type="Proteomes" id="UP000499080"/>
    </source>
</evidence>
<organism evidence="1 2">
    <name type="scientific">Araneus ventricosus</name>
    <name type="common">Orbweaver spider</name>
    <name type="synonym">Epeira ventricosa</name>
    <dbReference type="NCBI Taxonomy" id="182803"/>
    <lineage>
        <taxon>Eukaryota</taxon>
        <taxon>Metazoa</taxon>
        <taxon>Ecdysozoa</taxon>
        <taxon>Arthropoda</taxon>
        <taxon>Chelicerata</taxon>
        <taxon>Arachnida</taxon>
        <taxon>Araneae</taxon>
        <taxon>Araneomorphae</taxon>
        <taxon>Entelegynae</taxon>
        <taxon>Araneoidea</taxon>
        <taxon>Araneidae</taxon>
        <taxon>Araneus</taxon>
    </lineage>
</organism>
<dbReference type="Proteomes" id="UP000499080">
    <property type="component" value="Unassembled WGS sequence"/>
</dbReference>
<sequence length="113" mass="12718">MGGKRTGLRTNGIARLLLIVHLNERSVPIHLEQIAPHHSNFQPIHVGGPFLEAPYKPHNRSLRSPRLLCLPLLPLSKQTPAFPRELAPLLPFCGFPFWKRGPNPLTQDRISVL</sequence>
<name>A0A4Y2ANH6_ARAVE</name>
<dbReference type="EMBL" id="BGPR01000022">
    <property type="protein sequence ID" value="GBL80554.1"/>
    <property type="molecule type" value="Genomic_DNA"/>
</dbReference>
<reference evidence="1 2" key="1">
    <citation type="journal article" date="2019" name="Sci. Rep.">
        <title>Orb-weaving spider Araneus ventricosus genome elucidates the spidroin gene catalogue.</title>
        <authorList>
            <person name="Kono N."/>
            <person name="Nakamura H."/>
            <person name="Ohtoshi R."/>
            <person name="Moran D.A.P."/>
            <person name="Shinohara A."/>
            <person name="Yoshida Y."/>
            <person name="Fujiwara M."/>
            <person name="Mori M."/>
            <person name="Tomita M."/>
            <person name="Arakawa K."/>
        </authorList>
    </citation>
    <scope>NUCLEOTIDE SEQUENCE [LARGE SCALE GENOMIC DNA]</scope>
</reference>
<dbReference type="AlphaFoldDB" id="A0A4Y2ANH6"/>